<evidence type="ECO:0000256" key="2">
    <source>
        <dbReference type="ARBA" id="ARBA00012224"/>
    </source>
</evidence>
<dbReference type="PANTHER" id="PTHR43525">
    <property type="entry name" value="PROTEIN MALY"/>
    <property type="match status" value="1"/>
</dbReference>
<dbReference type="EC" id="4.4.1.13" evidence="2"/>
<evidence type="ECO:0000256" key="3">
    <source>
        <dbReference type="ARBA" id="ARBA00022898"/>
    </source>
</evidence>
<evidence type="ECO:0000256" key="1">
    <source>
        <dbReference type="ARBA" id="ARBA00001933"/>
    </source>
</evidence>
<accession>A0A3R5XSV4</accession>
<comment type="cofactor">
    <cofactor evidence="1">
        <name>pyridoxal 5'-phosphate</name>
        <dbReference type="ChEBI" id="CHEBI:597326"/>
    </cofactor>
</comment>
<evidence type="ECO:0000256" key="5">
    <source>
        <dbReference type="ARBA" id="ARBA00037974"/>
    </source>
</evidence>
<reference evidence="7 8" key="1">
    <citation type="submission" date="2019-01" db="EMBL/GenBank/DDBJ databases">
        <title>Whole Genome of Ornithobacterium rhinotracheale FARPER-174b.</title>
        <authorList>
            <person name="Tataje-Lavanda L.A."/>
            <person name="Montalvan A."/>
            <person name="Montesinos R."/>
            <person name="Zimic M."/>
            <person name="Fernandez-Sanchez M."/>
            <person name="Fernandez-Diaz M."/>
        </authorList>
    </citation>
    <scope>NUCLEOTIDE SEQUENCE [LARGE SCALE GENOMIC DNA]</scope>
    <source>
        <strain evidence="7 8">FARPER-174b</strain>
    </source>
</reference>
<dbReference type="Pfam" id="PF00155">
    <property type="entry name" value="Aminotran_1_2"/>
    <property type="match status" value="1"/>
</dbReference>
<feature type="domain" description="Aminotransferase class I/classII large" evidence="6">
    <location>
        <begin position="31"/>
        <end position="380"/>
    </location>
</feature>
<organism evidence="7 8">
    <name type="scientific">Ornithobacterium rhinotracheale</name>
    <dbReference type="NCBI Taxonomy" id="28251"/>
    <lineage>
        <taxon>Bacteria</taxon>
        <taxon>Pseudomonadati</taxon>
        <taxon>Bacteroidota</taxon>
        <taxon>Flavobacteriia</taxon>
        <taxon>Flavobacteriales</taxon>
        <taxon>Weeksellaceae</taxon>
        <taxon>Ornithobacterium</taxon>
    </lineage>
</organism>
<dbReference type="AlphaFoldDB" id="A0A3R5XSV4"/>
<evidence type="ECO:0000313" key="7">
    <source>
        <dbReference type="EMBL" id="QAR30351.1"/>
    </source>
</evidence>
<dbReference type="SUPFAM" id="SSF53383">
    <property type="entry name" value="PLP-dependent transferases"/>
    <property type="match status" value="1"/>
</dbReference>
<dbReference type="InterPro" id="IPR051798">
    <property type="entry name" value="Class-II_PLP-Dep_Aminotrans"/>
</dbReference>
<protein>
    <recommendedName>
        <fullName evidence="2">cysteine-S-conjugate beta-lyase</fullName>
        <ecNumber evidence="2">4.4.1.13</ecNumber>
    </recommendedName>
</protein>
<evidence type="ECO:0000256" key="4">
    <source>
        <dbReference type="ARBA" id="ARBA00023239"/>
    </source>
</evidence>
<dbReference type="Gene3D" id="3.40.640.10">
    <property type="entry name" value="Type I PLP-dependent aspartate aminotransferase-like (Major domain)"/>
    <property type="match status" value="1"/>
</dbReference>
<proteinExistence type="inferred from homology"/>
<dbReference type="InterPro" id="IPR015422">
    <property type="entry name" value="PyrdxlP-dep_Trfase_small"/>
</dbReference>
<dbReference type="CDD" id="cd00609">
    <property type="entry name" value="AAT_like"/>
    <property type="match status" value="1"/>
</dbReference>
<dbReference type="Gene3D" id="3.90.1150.10">
    <property type="entry name" value="Aspartate Aminotransferase, domain 1"/>
    <property type="match status" value="1"/>
</dbReference>
<dbReference type="NCBIfam" id="TIGR04350">
    <property type="entry name" value="C_S_lyase_PatB"/>
    <property type="match status" value="1"/>
</dbReference>
<keyword evidence="3" id="KW-0663">Pyridoxal phosphate</keyword>
<dbReference type="InterPro" id="IPR004839">
    <property type="entry name" value="Aminotransferase_I/II_large"/>
</dbReference>
<name>A0A3R5XSV4_ORNRH</name>
<dbReference type="OrthoDB" id="9802872at2"/>
<dbReference type="GO" id="GO:0047804">
    <property type="term" value="F:cysteine-S-conjugate beta-lyase activity"/>
    <property type="evidence" value="ECO:0007669"/>
    <property type="project" value="UniProtKB-EC"/>
</dbReference>
<dbReference type="InterPro" id="IPR015421">
    <property type="entry name" value="PyrdxlP-dep_Trfase_major"/>
</dbReference>
<dbReference type="InterPro" id="IPR015424">
    <property type="entry name" value="PyrdxlP-dep_Trfase"/>
</dbReference>
<dbReference type="GO" id="GO:0030170">
    <property type="term" value="F:pyridoxal phosphate binding"/>
    <property type="evidence" value="ECO:0007669"/>
    <property type="project" value="InterPro"/>
</dbReference>
<gene>
    <name evidence="7" type="ORF">EQP59_02745</name>
</gene>
<sequence length="392" mass="45195">MTEYNFDEVVDRRGTGALKIEALKTKWGRTDLIPLWVADMDFKTPKFVIEAVQNRLNNEIFGYTSASEDWYHAIIDWQKKRNQWEITKEMISFVPGVVPGLSFAVQCFTEPGDKVLIMPPVYQQFGKSVRNHDRELVLCPLKLVGMDYTFDFALFEQRVKDCKLFLLCNPHNPGGKVWRKEELQEIARICKKHKVLVVSDEIHSDLTFAPHKHHPFSSVSEEARDNNVTFNAPSKAFNLAGFCSSFAIIENPEIRKRFVDFTEKMMVGDANVFAYLTTTAAYNNGEKWLEAVKEYIEQNILYLDQYLKEHAPKIKAVIPQASYLVFLDCRELNLSQQDLVDFFVDKAHLALNLGEDYGENGKGFMRINLAAPRVLIQKALNQIKEAYEEKNF</sequence>
<dbReference type="EMBL" id="CP035107">
    <property type="protein sequence ID" value="QAR30351.1"/>
    <property type="molecule type" value="Genomic_DNA"/>
</dbReference>
<evidence type="ECO:0000313" key="8">
    <source>
        <dbReference type="Proteomes" id="UP000287701"/>
    </source>
</evidence>
<comment type="similarity">
    <text evidence="5">Belongs to the class-II pyridoxal-phosphate-dependent aminotransferase family. MalY/PatB cystathionine beta-lyase subfamily.</text>
</comment>
<keyword evidence="4 7" id="KW-0456">Lyase</keyword>
<dbReference type="PANTHER" id="PTHR43525:SF1">
    <property type="entry name" value="PROTEIN MALY"/>
    <property type="match status" value="1"/>
</dbReference>
<evidence type="ECO:0000259" key="6">
    <source>
        <dbReference type="Pfam" id="PF00155"/>
    </source>
</evidence>
<dbReference type="InterPro" id="IPR027619">
    <property type="entry name" value="C-S_lyase_PatB-like"/>
</dbReference>
<dbReference type="Proteomes" id="UP000287701">
    <property type="component" value="Chromosome"/>
</dbReference>
<dbReference type="RefSeq" id="WP_128500846.1">
    <property type="nucleotide sequence ID" value="NZ_CP035107.1"/>
</dbReference>